<evidence type="ECO:0000313" key="3">
    <source>
        <dbReference type="Proteomes" id="UP001162060"/>
    </source>
</evidence>
<reference evidence="2" key="1">
    <citation type="submission" date="2024-01" db="EMBL/GenBank/DDBJ databases">
        <authorList>
            <person name="Webb A."/>
        </authorList>
    </citation>
    <scope>NUCLEOTIDE SEQUENCE</scope>
    <source>
        <strain evidence="2">Pm1</strain>
    </source>
</reference>
<feature type="region of interest" description="Disordered" evidence="1">
    <location>
        <begin position="1"/>
        <end position="52"/>
    </location>
</feature>
<protein>
    <submittedName>
        <fullName evidence="2">Uncharacterized protein</fullName>
    </submittedName>
</protein>
<sequence>MGSDVKDRQIGRTVQPKIGVKEEYDETPDKIAMPKTEYNPTKIASREKETTGEARERAKWHYYYGQLKTLLKTDPVFKILRPKLIDPLDKPISVPLHGTNKVDEINVILQMLDDMGVCPDAFDGDELLSCTLERLKNAANEFVEIMIVLVSKANTPEDKIGTPSGSLRKHPAGSPRYASDDSESESDGSISICRMSLGPSGGTFLKDKIGQANTDAFKGQARSDMPRRSAGTRTGLDDQEEGDLSRYFNLAMKEYEADQRTAQRMNRQPNRYPDRRALLQPSHESHDMPDVEMESVESDTYQQIHHGAEYDPDDL</sequence>
<feature type="compositionally biased region" description="Basic and acidic residues" evidence="1">
    <location>
        <begin position="1"/>
        <end position="10"/>
    </location>
</feature>
<feature type="region of interest" description="Disordered" evidence="1">
    <location>
        <begin position="262"/>
        <end position="315"/>
    </location>
</feature>
<feature type="region of interest" description="Disordered" evidence="1">
    <location>
        <begin position="215"/>
        <end position="240"/>
    </location>
</feature>
<dbReference type="AlphaFoldDB" id="A0AAV1TGG4"/>
<comment type="caution">
    <text evidence="2">The sequence shown here is derived from an EMBL/GenBank/DDBJ whole genome shotgun (WGS) entry which is preliminary data.</text>
</comment>
<feature type="region of interest" description="Disordered" evidence="1">
    <location>
        <begin position="159"/>
        <end position="193"/>
    </location>
</feature>
<evidence type="ECO:0000313" key="2">
    <source>
        <dbReference type="EMBL" id="CAK7917885.1"/>
    </source>
</evidence>
<proteinExistence type="predicted"/>
<organism evidence="2 3">
    <name type="scientific">Peronospora matthiolae</name>
    <dbReference type="NCBI Taxonomy" id="2874970"/>
    <lineage>
        <taxon>Eukaryota</taxon>
        <taxon>Sar</taxon>
        <taxon>Stramenopiles</taxon>
        <taxon>Oomycota</taxon>
        <taxon>Peronosporomycetes</taxon>
        <taxon>Peronosporales</taxon>
        <taxon>Peronosporaceae</taxon>
        <taxon>Peronospora</taxon>
    </lineage>
</organism>
<dbReference type="Proteomes" id="UP001162060">
    <property type="component" value="Unassembled WGS sequence"/>
</dbReference>
<dbReference type="EMBL" id="CAKLBY020000047">
    <property type="protein sequence ID" value="CAK7917885.1"/>
    <property type="molecule type" value="Genomic_DNA"/>
</dbReference>
<gene>
    <name evidence="2" type="ORF">PM001_LOCUS5682</name>
</gene>
<feature type="compositionally biased region" description="Basic and acidic residues" evidence="1">
    <location>
        <begin position="272"/>
        <end position="289"/>
    </location>
</feature>
<evidence type="ECO:0000256" key="1">
    <source>
        <dbReference type="SAM" id="MobiDB-lite"/>
    </source>
</evidence>
<name>A0AAV1TGG4_9STRA</name>
<accession>A0AAV1TGG4</accession>